<dbReference type="RefSeq" id="WP_160631384.1">
    <property type="nucleotide sequence ID" value="NZ_WWNE01000003.1"/>
</dbReference>
<evidence type="ECO:0000313" key="3">
    <source>
        <dbReference type="Proteomes" id="UP000470771"/>
    </source>
</evidence>
<protein>
    <submittedName>
        <fullName evidence="2">PA-phosphatase</fullName>
    </submittedName>
</protein>
<proteinExistence type="predicted"/>
<comment type="caution">
    <text evidence="2">The sequence shown here is derived from an EMBL/GenBank/DDBJ whole genome shotgun (WGS) entry which is preliminary data.</text>
</comment>
<sequence length="201" mass="22872">MSIRLANFLSKLFHPLFMPVLGMAIIFSSPTYFNYRYPFLLKVIVLGFLFLNTFIFPLIFSLLLKRRGAIKSLQMETCKERKWPYFFTTIMYLTSVWLFVKLNISSIILDFTLGAAVSIFILFLASFINFKISAHLLGLGGLIGMILVLSLKTQVDLTSIISAFILISGFVGIARLILKAHQPIEIYTGFLVGFLIQLYFV</sequence>
<keyword evidence="1" id="KW-1133">Transmembrane helix</keyword>
<dbReference type="AlphaFoldDB" id="A0A6N9NGB7"/>
<evidence type="ECO:0000256" key="1">
    <source>
        <dbReference type="SAM" id="Phobius"/>
    </source>
</evidence>
<feature type="transmembrane region" description="Helical" evidence="1">
    <location>
        <begin position="39"/>
        <end position="63"/>
    </location>
</feature>
<feature type="transmembrane region" description="Helical" evidence="1">
    <location>
        <begin position="83"/>
        <end position="100"/>
    </location>
</feature>
<dbReference type="Proteomes" id="UP000470771">
    <property type="component" value="Unassembled WGS sequence"/>
</dbReference>
<reference evidence="2 3" key="1">
    <citation type="submission" date="2019-12" db="EMBL/GenBank/DDBJ databases">
        <authorList>
            <person name="Zhao J."/>
        </authorList>
    </citation>
    <scope>NUCLEOTIDE SEQUENCE [LARGE SCALE GENOMIC DNA]</scope>
    <source>
        <strain evidence="2 3">S-15</strain>
    </source>
</reference>
<keyword evidence="1" id="KW-0812">Transmembrane</keyword>
<feature type="transmembrane region" description="Helical" evidence="1">
    <location>
        <begin position="106"/>
        <end position="125"/>
    </location>
</feature>
<dbReference type="EMBL" id="WWNE01000003">
    <property type="protein sequence ID" value="NBG64844.1"/>
    <property type="molecule type" value="Genomic_DNA"/>
</dbReference>
<feature type="transmembrane region" description="Helical" evidence="1">
    <location>
        <begin position="132"/>
        <end position="151"/>
    </location>
</feature>
<feature type="transmembrane region" description="Helical" evidence="1">
    <location>
        <begin position="184"/>
        <end position="200"/>
    </location>
</feature>
<keyword evidence="1" id="KW-0472">Membrane</keyword>
<gene>
    <name evidence="2" type="ORF">GQN54_01860</name>
</gene>
<name>A0A6N9NGB7_9FLAO</name>
<keyword evidence="3" id="KW-1185">Reference proteome</keyword>
<evidence type="ECO:0000313" key="2">
    <source>
        <dbReference type="EMBL" id="NBG64844.1"/>
    </source>
</evidence>
<organism evidence="2 3">
    <name type="scientific">Acidiluteibacter ferrifornacis</name>
    <dbReference type="NCBI Taxonomy" id="2692424"/>
    <lineage>
        <taxon>Bacteria</taxon>
        <taxon>Pseudomonadati</taxon>
        <taxon>Bacteroidota</taxon>
        <taxon>Flavobacteriia</taxon>
        <taxon>Flavobacteriales</taxon>
        <taxon>Cryomorphaceae</taxon>
        <taxon>Acidiluteibacter</taxon>
    </lineage>
</organism>
<feature type="transmembrane region" description="Helical" evidence="1">
    <location>
        <begin position="157"/>
        <end position="177"/>
    </location>
</feature>
<accession>A0A6N9NGB7</accession>
<feature type="transmembrane region" description="Helical" evidence="1">
    <location>
        <begin position="12"/>
        <end position="33"/>
    </location>
</feature>